<keyword evidence="9 10" id="KW-0472">Membrane</keyword>
<dbReference type="GO" id="GO:0005886">
    <property type="term" value="C:plasma membrane"/>
    <property type="evidence" value="ECO:0007669"/>
    <property type="project" value="UniProtKB-SubCell"/>
</dbReference>
<organism evidence="12 13">
    <name type="scientific">Gordonia effusa NBRC 100432</name>
    <dbReference type="NCBI Taxonomy" id="1077974"/>
    <lineage>
        <taxon>Bacteria</taxon>
        <taxon>Bacillati</taxon>
        <taxon>Actinomycetota</taxon>
        <taxon>Actinomycetes</taxon>
        <taxon>Mycobacteriales</taxon>
        <taxon>Gordoniaceae</taxon>
        <taxon>Gordonia</taxon>
    </lineage>
</organism>
<comment type="similarity">
    <text evidence="3">Belongs to the CitM (TC 2.A.11) transporter family.</text>
</comment>
<feature type="transmembrane region" description="Helical" evidence="10">
    <location>
        <begin position="46"/>
        <end position="79"/>
    </location>
</feature>
<evidence type="ECO:0000256" key="7">
    <source>
        <dbReference type="ARBA" id="ARBA00022849"/>
    </source>
</evidence>
<dbReference type="Proteomes" id="UP000035034">
    <property type="component" value="Unassembled WGS sequence"/>
</dbReference>
<keyword evidence="5" id="KW-1003">Cell membrane</keyword>
<dbReference type="eggNOG" id="COG1055">
    <property type="taxonomic scope" value="Bacteria"/>
</dbReference>
<feature type="domain" description="Citrate transporter-like" evidence="11">
    <location>
        <begin position="9"/>
        <end position="283"/>
    </location>
</feature>
<keyword evidence="8 10" id="KW-1133">Transmembrane helix</keyword>
<feature type="transmembrane region" description="Helical" evidence="10">
    <location>
        <begin position="192"/>
        <end position="208"/>
    </location>
</feature>
<comment type="caution">
    <text evidence="12">The sequence shown here is derived from an EMBL/GenBank/DDBJ whole genome shotgun (WGS) entry which is preliminary data.</text>
</comment>
<feature type="transmembrane region" description="Helical" evidence="10">
    <location>
        <begin position="220"/>
        <end position="238"/>
    </location>
</feature>
<gene>
    <name evidence="12" type="ORF">GOEFS_121_00090</name>
</gene>
<feature type="transmembrane region" description="Helical" evidence="10">
    <location>
        <begin position="91"/>
        <end position="108"/>
    </location>
</feature>
<keyword evidence="13" id="KW-1185">Reference proteome</keyword>
<proteinExistence type="inferred from homology"/>
<evidence type="ECO:0000256" key="3">
    <source>
        <dbReference type="ARBA" id="ARBA00009843"/>
    </source>
</evidence>
<feature type="transmembrane region" description="Helical" evidence="10">
    <location>
        <begin position="293"/>
        <end position="317"/>
    </location>
</feature>
<feature type="transmembrane region" description="Helical" evidence="10">
    <location>
        <begin position="169"/>
        <end position="186"/>
    </location>
</feature>
<reference evidence="12 13" key="1">
    <citation type="submission" date="2011-12" db="EMBL/GenBank/DDBJ databases">
        <title>Whole genome shotgun sequence of Gordonia effusa NBRC 100432.</title>
        <authorList>
            <person name="Yoshida I."/>
            <person name="Takarada H."/>
            <person name="Hosoyama A."/>
            <person name="Tsuchikane K."/>
            <person name="Katsumata H."/>
            <person name="Yamazaki S."/>
            <person name="Fujita N."/>
        </authorList>
    </citation>
    <scope>NUCLEOTIDE SEQUENCE [LARGE SCALE GENOMIC DNA]</scope>
    <source>
        <strain evidence="12 13">NBRC 100432</strain>
    </source>
</reference>
<dbReference type="PANTHER" id="PTHR43302">
    <property type="entry name" value="TRANSPORTER ARSB-RELATED"/>
    <property type="match status" value="1"/>
</dbReference>
<dbReference type="AlphaFoldDB" id="H0R6A6"/>
<evidence type="ECO:0000256" key="8">
    <source>
        <dbReference type="ARBA" id="ARBA00022989"/>
    </source>
</evidence>
<evidence type="ECO:0000256" key="9">
    <source>
        <dbReference type="ARBA" id="ARBA00023136"/>
    </source>
</evidence>
<evidence type="ECO:0000313" key="13">
    <source>
        <dbReference type="Proteomes" id="UP000035034"/>
    </source>
</evidence>
<comment type="subcellular location">
    <subcellularLocation>
        <location evidence="1">Cell membrane</location>
        <topology evidence="1">Multi-pass membrane protein</topology>
    </subcellularLocation>
</comment>
<dbReference type="GO" id="GO:0046685">
    <property type="term" value="P:response to arsenic-containing substance"/>
    <property type="evidence" value="ECO:0007669"/>
    <property type="project" value="UniProtKB-KW"/>
</dbReference>
<keyword evidence="7" id="KW-0059">Arsenical resistance</keyword>
<protein>
    <submittedName>
        <fullName evidence="12">Putative transporter</fullName>
    </submittedName>
</protein>
<sequence>MESFVAQVAPVLVFLLAITVVAEICQHAGVFDAAARLAARWGRGRVWALWFLVVILATTSTAVLSLDTTAVLVTPVVLAMARQAKMPALPFAMVTVWLANTASLLLPVSNLSNLLALHHFGDQSYLALSWRPALAAIGITIVAAALLYRRQLRGRYERHLDVEFPRDHVLFAVACAVCIALVPAFISGLMPAIPAVAAALILLIALWVRDREQIRRIAVPWHMAIAVAALLALMRVLTDGVLGDLVLSAAGGGDGLGALLRLSGVGAASANVVNNLPAYLALESAAADSPVRLMALLIGVNVGPIVTIWGSLATILWRQRCARAGVYIGVGRFVGQGMVVALVAVVVATTVLWCTT</sequence>
<dbReference type="RefSeq" id="WP_007319942.1">
    <property type="nucleotide sequence ID" value="NZ_BAEH01000121.1"/>
</dbReference>
<name>H0R6A6_9ACTN</name>
<accession>H0R6A6</accession>
<keyword evidence="4" id="KW-0813">Transport</keyword>
<evidence type="ECO:0000256" key="4">
    <source>
        <dbReference type="ARBA" id="ARBA00022448"/>
    </source>
</evidence>
<feature type="transmembrane region" description="Helical" evidence="10">
    <location>
        <begin position="128"/>
        <end position="148"/>
    </location>
</feature>
<dbReference type="Pfam" id="PF03600">
    <property type="entry name" value="CitMHS"/>
    <property type="match status" value="1"/>
</dbReference>
<dbReference type="InterPro" id="IPR004680">
    <property type="entry name" value="Cit_transptr-like_dom"/>
</dbReference>
<dbReference type="EMBL" id="BAEH01000121">
    <property type="protein sequence ID" value="GAB20607.1"/>
    <property type="molecule type" value="Genomic_DNA"/>
</dbReference>
<evidence type="ECO:0000259" key="11">
    <source>
        <dbReference type="Pfam" id="PF03600"/>
    </source>
</evidence>
<evidence type="ECO:0000256" key="6">
    <source>
        <dbReference type="ARBA" id="ARBA00022692"/>
    </source>
</evidence>
<dbReference type="PRINTS" id="PR00758">
    <property type="entry name" value="ARSENICPUMP"/>
</dbReference>
<keyword evidence="6 10" id="KW-0812">Transmembrane</keyword>
<evidence type="ECO:0000256" key="2">
    <source>
        <dbReference type="ARBA" id="ARBA00006433"/>
    </source>
</evidence>
<dbReference type="InterPro" id="IPR000802">
    <property type="entry name" value="Arsenical_pump_ArsB"/>
</dbReference>
<feature type="transmembrane region" description="Helical" evidence="10">
    <location>
        <begin position="329"/>
        <end position="353"/>
    </location>
</feature>
<evidence type="ECO:0000313" key="12">
    <source>
        <dbReference type="EMBL" id="GAB20607.1"/>
    </source>
</evidence>
<evidence type="ECO:0000256" key="5">
    <source>
        <dbReference type="ARBA" id="ARBA00022475"/>
    </source>
</evidence>
<dbReference type="STRING" id="1077974.GOEFS_121_00090"/>
<evidence type="ECO:0000256" key="10">
    <source>
        <dbReference type="SAM" id="Phobius"/>
    </source>
</evidence>
<evidence type="ECO:0000256" key="1">
    <source>
        <dbReference type="ARBA" id="ARBA00004651"/>
    </source>
</evidence>
<dbReference type="PANTHER" id="PTHR43302:SF5">
    <property type="entry name" value="TRANSPORTER ARSB-RELATED"/>
    <property type="match status" value="1"/>
</dbReference>
<dbReference type="GO" id="GO:0015105">
    <property type="term" value="F:arsenite transmembrane transporter activity"/>
    <property type="evidence" value="ECO:0007669"/>
    <property type="project" value="InterPro"/>
</dbReference>
<comment type="similarity">
    <text evidence="2">Belongs to the ArsB family.</text>
</comment>